<feature type="compositionally biased region" description="Basic and acidic residues" evidence="1">
    <location>
        <begin position="11"/>
        <end position="30"/>
    </location>
</feature>
<accession>A0AAV7RFK9</accession>
<dbReference type="EMBL" id="JANPWB010000009">
    <property type="protein sequence ID" value="KAJ1151467.1"/>
    <property type="molecule type" value="Genomic_DNA"/>
</dbReference>
<protein>
    <submittedName>
        <fullName evidence="2">Uncharacterized protein</fullName>
    </submittedName>
</protein>
<evidence type="ECO:0000256" key="1">
    <source>
        <dbReference type="SAM" id="MobiDB-lite"/>
    </source>
</evidence>
<reference evidence="2" key="1">
    <citation type="journal article" date="2022" name="bioRxiv">
        <title>Sequencing and chromosome-scale assembly of the giantPleurodeles waltlgenome.</title>
        <authorList>
            <person name="Brown T."/>
            <person name="Elewa A."/>
            <person name="Iarovenko S."/>
            <person name="Subramanian E."/>
            <person name="Araus A.J."/>
            <person name="Petzold A."/>
            <person name="Susuki M."/>
            <person name="Suzuki K.-i.T."/>
            <person name="Hayashi T."/>
            <person name="Toyoda A."/>
            <person name="Oliveira C."/>
            <person name="Osipova E."/>
            <person name="Leigh N.D."/>
            <person name="Simon A."/>
            <person name="Yun M.H."/>
        </authorList>
    </citation>
    <scope>NUCLEOTIDE SEQUENCE</scope>
    <source>
        <strain evidence="2">20211129_DDA</strain>
        <tissue evidence="2">Liver</tissue>
    </source>
</reference>
<feature type="compositionally biased region" description="Polar residues" evidence="1">
    <location>
        <begin position="74"/>
        <end position="83"/>
    </location>
</feature>
<dbReference type="AlphaFoldDB" id="A0AAV7RFK9"/>
<feature type="compositionally biased region" description="Basic and acidic residues" evidence="1">
    <location>
        <begin position="39"/>
        <end position="51"/>
    </location>
</feature>
<name>A0AAV7RFK9_PLEWA</name>
<feature type="region of interest" description="Disordered" evidence="1">
    <location>
        <begin position="1"/>
        <end position="83"/>
    </location>
</feature>
<dbReference type="Proteomes" id="UP001066276">
    <property type="component" value="Chromosome 5"/>
</dbReference>
<sequence>MKTQDQSQESPEERTKTRDPSPESPQERMKMRAQGRRARGVEEDTGPEKKAQNHPNETINRQKRNKTFEEQSRRNTFTGHCYE</sequence>
<comment type="caution">
    <text evidence="2">The sequence shown here is derived from an EMBL/GenBank/DDBJ whole genome shotgun (WGS) entry which is preliminary data.</text>
</comment>
<evidence type="ECO:0000313" key="3">
    <source>
        <dbReference type="Proteomes" id="UP001066276"/>
    </source>
</evidence>
<evidence type="ECO:0000313" key="2">
    <source>
        <dbReference type="EMBL" id="KAJ1151467.1"/>
    </source>
</evidence>
<gene>
    <name evidence="2" type="ORF">NDU88_004247</name>
</gene>
<organism evidence="2 3">
    <name type="scientific">Pleurodeles waltl</name>
    <name type="common">Iberian ribbed newt</name>
    <dbReference type="NCBI Taxonomy" id="8319"/>
    <lineage>
        <taxon>Eukaryota</taxon>
        <taxon>Metazoa</taxon>
        <taxon>Chordata</taxon>
        <taxon>Craniata</taxon>
        <taxon>Vertebrata</taxon>
        <taxon>Euteleostomi</taxon>
        <taxon>Amphibia</taxon>
        <taxon>Batrachia</taxon>
        <taxon>Caudata</taxon>
        <taxon>Salamandroidea</taxon>
        <taxon>Salamandridae</taxon>
        <taxon>Pleurodelinae</taxon>
        <taxon>Pleurodeles</taxon>
    </lineage>
</organism>
<proteinExistence type="predicted"/>
<keyword evidence="3" id="KW-1185">Reference proteome</keyword>